<keyword evidence="2" id="KW-1185">Reference proteome</keyword>
<protein>
    <submittedName>
        <fullName evidence="1">Uncharacterized protein</fullName>
    </submittedName>
</protein>
<accession>A0ACC5X084</accession>
<gene>
    <name evidence="1" type="ORF">PGIGA_G00041350</name>
</gene>
<reference evidence="1 2" key="1">
    <citation type="journal article" date="2022" name="bioRxiv">
        <title>An ancient truncated duplication of the anti-Mullerian hormone receptor type 2 gene is a potential conserved master sex determinant in the Pangasiidae catfish family.</title>
        <authorList>
            <person name="Wen M."/>
            <person name="Pan Q."/>
            <person name="Jouanno E."/>
            <person name="Montfort J."/>
            <person name="Zahm M."/>
            <person name="Cabau C."/>
            <person name="Klopp C."/>
            <person name="Iampietro C."/>
            <person name="Roques C."/>
            <person name="Bouchez O."/>
            <person name="Castinel A."/>
            <person name="Donnadieu C."/>
            <person name="Parrinello H."/>
            <person name="Poncet C."/>
            <person name="Belmonte E."/>
            <person name="Gautier V."/>
            <person name="Avarre J.-C."/>
            <person name="Dugue R."/>
            <person name="Gustiano R."/>
            <person name="Ha T.T.T."/>
            <person name="Campet M."/>
            <person name="Sriphairoj K."/>
            <person name="Ribolli J."/>
            <person name="de Almeida F.L."/>
            <person name="Desvignes T."/>
            <person name="Postlethwait J.H."/>
            <person name="Bucao C.F."/>
            <person name="Robinson-Rechavi M."/>
            <person name="Bobe J."/>
            <person name="Herpin A."/>
            <person name="Guiguen Y."/>
        </authorList>
    </citation>
    <scope>NUCLEOTIDE SEQUENCE [LARGE SCALE GENOMIC DNA]</scope>
    <source>
        <strain evidence="1">YG-Dec2019</strain>
    </source>
</reference>
<evidence type="ECO:0000313" key="2">
    <source>
        <dbReference type="Proteomes" id="UP000829447"/>
    </source>
</evidence>
<dbReference type="Proteomes" id="UP000829447">
    <property type="component" value="Linkage Group LG12"/>
</dbReference>
<evidence type="ECO:0000313" key="1">
    <source>
        <dbReference type="EMBL" id="MCI4384671.1"/>
    </source>
</evidence>
<name>A0ACC5X084_PANGG</name>
<proteinExistence type="predicted"/>
<dbReference type="EMBL" id="CM040465">
    <property type="protein sequence ID" value="MCI4384671.1"/>
    <property type="molecule type" value="Genomic_DNA"/>
</dbReference>
<organism evidence="1 2">
    <name type="scientific">Pangasianodon gigas</name>
    <name type="common">Mekong giant catfish</name>
    <name type="synonym">Pangasius gigas</name>
    <dbReference type="NCBI Taxonomy" id="30993"/>
    <lineage>
        <taxon>Eukaryota</taxon>
        <taxon>Metazoa</taxon>
        <taxon>Chordata</taxon>
        <taxon>Craniata</taxon>
        <taxon>Vertebrata</taxon>
        <taxon>Euteleostomi</taxon>
        <taxon>Actinopterygii</taxon>
        <taxon>Neopterygii</taxon>
        <taxon>Teleostei</taxon>
        <taxon>Ostariophysi</taxon>
        <taxon>Siluriformes</taxon>
        <taxon>Pangasiidae</taxon>
        <taxon>Pangasianodon</taxon>
    </lineage>
</organism>
<comment type="caution">
    <text evidence="1">The sequence shown here is derived from an EMBL/GenBank/DDBJ whole genome shotgun (WGS) entry which is preliminary data.</text>
</comment>
<sequence length="584" mass="65863">MGTTASAAPTPASEGFHGNTMMDSRQPLSPAPFIHTNRAKSIITNKVAPVVITLNCKQEFQIHDDVIKTNYTVGRISDNMPEHFLVQGSYFMVLDVFGKADVLNTTASCGAPNFRQARGGYPVFGMGQPSLSGFKQVLYTLQSRGHEEVIVFCVREEPVVFLRVEDDFVPYTPRKKENLHENLQGLSKNLHVENLELNIRKELHDFARLNENAFYIYNDIEHFKDEPQRIIISCEEDIHVTEEVYRRPVFTMPSYRYHRLPLPVEGAPLEEHFDAFVKVLRETPSLCVKGGGACPPPALLFSCQVGVGRTNVAMILGVLMMERVMGNEQPSPSTHTTDEEESTTEVKVHFRVIETLISKLPKGQQVVDEVADEFLAPDVLLTVKEMKVANFRRVSKMPIYGMAQPTAEAVGVVLSYLADERRRYSAVLWVCVQDELVLECNGQIFCPREPTCPEQQISLYGASAQEIEELECSLKEEVLGSQKWLEVTLEQEKQMKMFKSCRTLQEIFSTHKQTHQGLQYTRIPLPECAAPREEDFDRLLDAMKSVLADDSRAAFVFNCSNGGSRSTTAMTIATLTLWHFNVRS</sequence>